<dbReference type="SUPFAM" id="SSF55811">
    <property type="entry name" value="Nudix"/>
    <property type="match status" value="1"/>
</dbReference>
<accession>K2A2L6</accession>
<dbReference type="Gene3D" id="3.90.79.10">
    <property type="entry name" value="Nucleoside Triphosphate Pyrophosphohydrolase"/>
    <property type="match status" value="1"/>
</dbReference>
<reference evidence="2" key="1">
    <citation type="journal article" date="2012" name="Science">
        <title>Fermentation, hydrogen, and sulfur metabolism in multiple uncultivated bacterial phyla.</title>
        <authorList>
            <person name="Wrighton K.C."/>
            <person name="Thomas B.C."/>
            <person name="Sharon I."/>
            <person name="Miller C.S."/>
            <person name="Castelle C.J."/>
            <person name="VerBerkmoes N.C."/>
            <person name="Wilkins M.J."/>
            <person name="Hettich R.L."/>
            <person name="Lipton M.S."/>
            <person name="Williams K.H."/>
            <person name="Long P.E."/>
            <person name="Banfield J.F."/>
        </authorList>
    </citation>
    <scope>NUCLEOTIDE SEQUENCE [LARGE SCALE GENOMIC DNA]</scope>
</reference>
<name>K2A2L6_9BACT</name>
<dbReference type="InterPro" id="IPR015797">
    <property type="entry name" value="NUDIX_hydrolase-like_dom_sf"/>
</dbReference>
<dbReference type="AlphaFoldDB" id="K2A2L6"/>
<dbReference type="InterPro" id="IPR000086">
    <property type="entry name" value="NUDIX_hydrolase_dom"/>
</dbReference>
<feature type="domain" description="Nudix hydrolase" evidence="1">
    <location>
        <begin position="1"/>
        <end position="154"/>
    </location>
</feature>
<evidence type="ECO:0000259" key="1">
    <source>
        <dbReference type="PROSITE" id="PS51462"/>
    </source>
</evidence>
<gene>
    <name evidence="2" type="ORF">ACD_71C00207G0003</name>
</gene>
<proteinExistence type="predicted"/>
<evidence type="ECO:0000313" key="2">
    <source>
        <dbReference type="EMBL" id="EKD44229.1"/>
    </source>
</evidence>
<dbReference type="PROSITE" id="PS51462">
    <property type="entry name" value="NUDIX"/>
    <property type="match status" value="1"/>
</dbReference>
<dbReference type="EMBL" id="AMFJ01028938">
    <property type="protein sequence ID" value="EKD44229.1"/>
    <property type="molecule type" value="Genomic_DNA"/>
</dbReference>
<organism evidence="2">
    <name type="scientific">uncultured bacterium</name>
    <name type="common">gcode 4</name>
    <dbReference type="NCBI Taxonomy" id="1234023"/>
    <lineage>
        <taxon>Bacteria</taxon>
        <taxon>environmental samples</taxon>
    </lineage>
</organism>
<comment type="caution">
    <text evidence="2">The sequence shown here is derived from an EMBL/GenBank/DDBJ whole genome shotgun (WGS) entry which is preliminary data.</text>
</comment>
<protein>
    <recommendedName>
        <fullName evidence="1">Nudix hydrolase domain-containing protein</fullName>
    </recommendedName>
</protein>
<sequence>MDTRIIVCWIVQRGSKVLIGKKAKWQPPYPDVWHTLWGWIDDLELGLELLSNKDYNNEYFQKELLRELDEEANISVVNIRNICPEFRNTPREAITKNKYWVDMQYIFLEYICEYDYWKLKPGDDIAEVQWVEKTDLENVPLTPPSVEMYGELGWL</sequence>